<comment type="caution">
    <text evidence="5">The sequence shown here is derived from an EMBL/GenBank/DDBJ whole genome shotgun (WGS) entry which is preliminary data.</text>
</comment>
<keyword evidence="3 4" id="KW-0687">Ribonucleoprotein</keyword>
<dbReference type="InterPro" id="IPR000597">
    <property type="entry name" value="Ribosomal_uL3"/>
</dbReference>
<dbReference type="InterPro" id="IPR009000">
    <property type="entry name" value="Transl_B-barrel_sf"/>
</dbReference>
<dbReference type="FunFam" id="2.40.30.10:FF:000351">
    <property type="entry name" value="Ribosomal protein L3"/>
    <property type="match status" value="1"/>
</dbReference>
<proteinExistence type="inferred from homology"/>
<dbReference type="PANTHER" id="PTHR11363">
    <property type="entry name" value="60S RIBOSOMAL PROTEIN L3-RELATED"/>
    <property type="match status" value="1"/>
</dbReference>
<dbReference type="InterPro" id="IPR019926">
    <property type="entry name" value="Ribosomal_uL3_CS"/>
</dbReference>
<dbReference type="SUPFAM" id="SSF50447">
    <property type="entry name" value="Translation proteins"/>
    <property type="match status" value="1"/>
</dbReference>
<sequence length="260" mass="29650">MQESLTKMKKTCTVIRVVAHTRIDLLNLRQKKAHLMEIQVNGGSIAEKVDYAKSLLESQVRVKDVFTPEEFVDVVGVTKGHGYEGVVARWGVKKLQRKTHRGLRKVACIGAWHPARVQYSVPRAGQRGYHHRTELNKKIYRIADGFHQDPETGERKENNASTDYDLTEKSINPMGGFPHYGLVTNDFMMIKGCCVGTKKRVLTLRKSMFRPKERAHVAVELKFIDTSSKFGHGRFQTHTEKLAVMGQLKKHRKEILESAK</sequence>
<dbReference type="Pfam" id="PF00297">
    <property type="entry name" value="Ribosomal_L3"/>
    <property type="match status" value="1"/>
</dbReference>
<protein>
    <recommendedName>
        <fullName evidence="7">60S ribosomal protein L3</fullName>
    </recommendedName>
</protein>
<evidence type="ECO:0000256" key="1">
    <source>
        <dbReference type="ARBA" id="ARBA00006540"/>
    </source>
</evidence>
<dbReference type="PROSITE" id="PS00474">
    <property type="entry name" value="RIBOSOMAL_L3"/>
    <property type="match status" value="1"/>
</dbReference>
<keyword evidence="2 4" id="KW-0689">Ribosomal protein</keyword>
<evidence type="ECO:0000256" key="4">
    <source>
        <dbReference type="RuleBase" id="RU003905"/>
    </source>
</evidence>
<name>A0AA38HK83_9CUCU</name>
<dbReference type="EMBL" id="JALNTZ010000528">
    <property type="protein sequence ID" value="KAJ3634435.1"/>
    <property type="molecule type" value="Genomic_DNA"/>
</dbReference>
<dbReference type="FunFam" id="4.10.960.10:FF:000002">
    <property type="entry name" value="60S ribosomal protein L3"/>
    <property type="match status" value="1"/>
</dbReference>
<dbReference type="PANTHER" id="PTHR11363:SF5">
    <property type="entry name" value="LARGE RIBOSOMAL SUBUNIT PROTEIN UL3"/>
    <property type="match status" value="1"/>
</dbReference>
<evidence type="ECO:0000313" key="6">
    <source>
        <dbReference type="Proteomes" id="UP001168821"/>
    </source>
</evidence>
<comment type="similarity">
    <text evidence="1 4">Belongs to the universal ribosomal protein uL3 family.</text>
</comment>
<evidence type="ECO:0000256" key="3">
    <source>
        <dbReference type="ARBA" id="ARBA00023274"/>
    </source>
</evidence>
<dbReference type="Proteomes" id="UP001168821">
    <property type="component" value="Unassembled WGS sequence"/>
</dbReference>
<evidence type="ECO:0000313" key="5">
    <source>
        <dbReference type="EMBL" id="KAJ3634435.1"/>
    </source>
</evidence>
<dbReference type="Gene3D" id="3.30.1430.10">
    <property type="match status" value="1"/>
</dbReference>
<evidence type="ECO:0000256" key="2">
    <source>
        <dbReference type="ARBA" id="ARBA00022980"/>
    </source>
</evidence>
<dbReference type="GO" id="GO:0006412">
    <property type="term" value="P:translation"/>
    <property type="evidence" value="ECO:0007669"/>
    <property type="project" value="InterPro"/>
</dbReference>
<dbReference type="InterPro" id="IPR045077">
    <property type="entry name" value="L3_arc_euk"/>
</dbReference>
<dbReference type="Gene3D" id="4.10.960.10">
    <property type="entry name" value="Ribosomal protein L3, domain 3"/>
    <property type="match status" value="1"/>
</dbReference>
<gene>
    <name evidence="5" type="ORF">Zmor_019087</name>
</gene>
<dbReference type="GO" id="GO:0022625">
    <property type="term" value="C:cytosolic large ribosomal subunit"/>
    <property type="evidence" value="ECO:0007669"/>
    <property type="project" value="TreeGrafter"/>
</dbReference>
<keyword evidence="6" id="KW-1185">Reference proteome</keyword>
<accession>A0AA38HK83</accession>
<dbReference type="InterPro" id="IPR044892">
    <property type="entry name" value="Ribosomal_L3_dom_3_arc_sf"/>
</dbReference>
<dbReference type="AlphaFoldDB" id="A0AA38HK83"/>
<dbReference type="GO" id="GO:0003723">
    <property type="term" value="F:RNA binding"/>
    <property type="evidence" value="ECO:0007669"/>
    <property type="project" value="TreeGrafter"/>
</dbReference>
<dbReference type="Gene3D" id="2.40.30.10">
    <property type="entry name" value="Translation factors"/>
    <property type="match status" value="1"/>
</dbReference>
<reference evidence="5" key="1">
    <citation type="journal article" date="2023" name="G3 (Bethesda)">
        <title>Whole genome assemblies of Zophobas morio and Tenebrio molitor.</title>
        <authorList>
            <person name="Kaur S."/>
            <person name="Stinson S.A."/>
            <person name="diCenzo G.C."/>
        </authorList>
    </citation>
    <scope>NUCLEOTIDE SEQUENCE</scope>
    <source>
        <strain evidence="5">QUZm001</strain>
    </source>
</reference>
<organism evidence="5 6">
    <name type="scientific">Zophobas morio</name>
    <dbReference type="NCBI Taxonomy" id="2755281"/>
    <lineage>
        <taxon>Eukaryota</taxon>
        <taxon>Metazoa</taxon>
        <taxon>Ecdysozoa</taxon>
        <taxon>Arthropoda</taxon>
        <taxon>Hexapoda</taxon>
        <taxon>Insecta</taxon>
        <taxon>Pterygota</taxon>
        <taxon>Neoptera</taxon>
        <taxon>Endopterygota</taxon>
        <taxon>Coleoptera</taxon>
        <taxon>Polyphaga</taxon>
        <taxon>Cucujiformia</taxon>
        <taxon>Tenebrionidae</taxon>
        <taxon>Zophobas</taxon>
    </lineage>
</organism>
<evidence type="ECO:0008006" key="7">
    <source>
        <dbReference type="Google" id="ProtNLM"/>
    </source>
</evidence>
<dbReference type="GO" id="GO:0003735">
    <property type="term" value="F:structural constituent of ribosome"/>
    <property type="evidence" value="ECO:0007669"/>
    <property type="project" value="InterPro"/>
</dbReference>